<dbReference type="Proteomes" id="UP000018914">
    <property type="component" value="Chromosome"/>
</dbReference>
<dbReference type="InterPro" id="IPR001610">
    <property type="entry name" value="PAC"/>
</dbReference>
<dbReference type="NCBIfam" id="TIGR00229">
    <property type="entry name" value="sensory_box"/>
    <property type="match status" value="2"/>
</dbReference>
<dbReference type="InterPro" id="IPR029787">
    <property type="entry name" value="Nucleotide_cyclase"/>
</dbReference>
<name>W0DGU1_9AQUI</name>
<accession>W0DGU1</accession>
<dbReference type="CDD" id="cd00130">
    <property type="entry name" value="PAS"/>
    <property type="match status" value="2"/>
</dbReference>
<dbReference type="STRING" id="75906.THERU_05675"/>
<dbReference type="SMART" id="SM00091">
    <property type="entry name" value="PAS"/>
    <property type="match status" value="3"/>
</dbReference>
<dbReference type="PROSITE" id="PS50113">
    <property type="entry name" value="PAC"/>
    <property type="match status" value="1"/>
</dbReference>
<dbReference type="HOGENOM" id="CLU_000445_11_4_0"/>
<dbReference type="SUPFAM" id="SSF55785">
    <property type="entry name" value="PYP-like sensor domain (PAS domain)"/>
    <property type="match status" value="3"/>
</dbReference>
<dbReference type="InterPro" id="IPR000700">
    <property type="entry name" value="PAS-assoc_C"/>
</dbReference>
<dbReference type="PANTHER" id="PTHR46663:SF4">
    <property type="entry name" value="DIGUANYLATE CYCLASE DGCT-RELATED"/>
    <property type="match status" value="1"/>
</dbReference>
<dbReference type="KEGG" id="trd:THERU_05675"/>
<dbReference type="InterPro" id="IPR000014">
    <property type="entry name" value="PAS"/>
</dbReference>
<dbReference type="PROSITE" id="PS50887">
    <property type="entry name" value="GGDEF"/>
    <property type="match status" value="1"/>
</dbReference>
<dbReference type="InterPro" id="IPR000160">
    <property type="entry name" value="GGDEF_dom"/>
</dbReference>
<dbReference type="EMBL" id="CP007028">
    <property type="protein sequence ID" value="AHE96233.1"/>
    <property type="molecule type" value="Genomic_DNA"/>
</dbReference>
<feature type="domain" description="GGDEF" evidence="3">
    <location>
        <begin position="404"/>
        <end position="529"/>
    </location>
</feature>
<feature type="domain" description="PAS" evidence="1">
    <location>
        <begin position="152"/>
        <end position="196"/>
    </location>
</feature>
<reference evidence="4 5" key="1">
    <citation type="submission" date="2013-12" db="EMBL/GenBank/DDBJ databases">
        <authorList>
            <consortium name="DOE Joint Genome Institute"/>
            <person name="Eisen J."/>
            <person name="Huntemann M."/>
            <person name="Han J."/>
            <person name="Chen A."/>
            <person name="Kyrpides N."/>
            <person name="Mavromatis K."/>
            <person name="Markowitz V."/>
            <person name="Palaniappan K."/>
            <person name="Ivanova N."/>
            <person name="Schaumberg A."/>
            <person name="Pati A."/>
            <person name="Liolios K."/>
            <person name="Nordberg H.P."/>
            <person name="Cantor M.N."/>
            <person name="Hua S.X."/>
            <person name="Woyke T."/>
        </authorList>
    </citation>
    <scope>NUCLEOTIDE SEQUENCE [LARGE SCALE GENOMIC DNA]</scope>
    <source>
        <strain evidence="4 5">DSM 23557</strain>
    </source>
</reference>
<dbReference type="OrthoDB" id="9804955at2"/>
<keyword evidence="5" id="KW-1185">Reference proteome</keyword>
<feature type="domain" description="PAS" evidence="1">
    <location>
        <begin position="247"/>
        <end position="314"/>
    </location>
</feature>
<dbReference type="InterPro" id="IPR013655">
    <property type="entry name" value="PAS_fold_3"/>
</dbReference>
<dbReference type="CDD" id="cd01949">
    <property type="entry name" value="GGDEF"/>
    <property type="match status" value="1"/>
</dbReference>
<dbReference type="PANTHER" id="PTHR46663">
    <property type="entry name" value="DIGUANYLATE CYCLASE DGCT-RELATED"/>
    <property type="match status" value="1"/>
</dbReference>
<dbReference type="InterPro" id="IPR035965">
    <property type="entry name" value="PAS-like_dom_sf"/>
</dbReference>
<dbReference type="Pfam" id="PF08447">
    <property type="entry name" value="PAS_3"/>
    <property type="match status" value="1"/>
</dbReference>
<dbReference type="PROSITE" id="PS50112">
    <property type="entry name" value="PAS"/>
    <property type="match status" value="2"/>
</dbReference>
<dbReference type="GO" id="GO:0003824">
    <property type="term" value="F:catalytic activity"/>
    <property type="evidence" value="ECO:0007669"/>
    <property type="project" value="UniProtKB-ARBA"/>
</dbReference>
<evidence type="ECO:0000259" key="2">
    <source>
        <dbReference type="PROSITE" id="PS50113"/>
    </source>
</evidence>
<dbReference type="InterPro" id="IPR052163">
    <property type="entry name" value="DGC-Regulatory_Protein"/>
</dbReference>
<sequence length="529" mass="61042">MERLALEREALDIIPFPVLLIDKDYRVVSMNKRAKELYTQSGQTCYQISHSFSEPCHLHKDHPCPLKEIIERGLKECSVLHKHKTKNGEEYHLVKAVYMPEYDLFLELHIPLEELLSAFDTARLRPELLINSGPLAFFLWEKKEGWPVRDASKSVYELTGYTVEEFLGGKIDYASLIHPEDLERVSQEVATYTNTNKDFWTHEPYRIITKDGKVKWVLDHTVSVKDNEGNIVGYYGYVMDISEFYEKEDLFVLIAENNPNGVILYDFQEDKIVYANRVFLKMLKYQEEEVIGKSVLAFVDPKDLESVKRLIERVKAGFTKSLRVIIRVPTKTGKVKWFKLVGHVVIYRNKEHLLITLVDITMEKKREKRLFYLATTDRLTKLLNRHAGIKMFENLLYQAQRYGVPFSLLMLDIDNFKKLNDELGHLVGDLALRKVAKAIKKSIRKSDVVIRWGGEEFLLLLPHTADPLPIGEKIRKLINAISIDGYGPLSVSVGATTYREGDTIDSMIQRADSALYSAKRKGKNRVEVA</sequence>
<feature type="domain" description="PAC" evidence="2">
    <location>
        <begin position="201"/>
        <end position="253"/>
    </location>
</feature>
<evidence type="ECO:0000313" key="4">
    <source>
        <dbReference type="EMBL" id="AHE96233.1"/>
    </source>
</evidence>
<evidence type="ECO:0000313" key="5">
    <source>
        <dbReference type="Proteomes" id="UP000018914"/>
    </source>
</evidence>
<evidence type="ECO:0000259" key="3">
    <source>
        <dbReference type="PROSITE" id="PS50887"/>
    </source>
</evidence>
<dbReference type="NCBIfam" id="TIGR00254">
    <property type="entry name" value="GGDEF"/>
    <property type="match status" value="1"/>
</dbReference>
<evidence type="ECO:0000259" key="1">
    <source>
        <dbReference type="PROSITE" id="PS50112"/>
    </source>
</evidence>
<dbReference type="Pfam" id="PF00990">
    <property type="entry name" value="GGDEF"/>
    <property type="match status" value="1"/>
</dbReference>
<dbReference type="SMART" id="SM00086">
    <property type="entry name" value="PAC"/>
    <property type="match status" value="2"/>
</dbReference>
<dbReference type="SMART" id="SM00267">
    <property type="entry name" value="GGDEF"/>
    <property type="match status" value="1"/>
</dbReference>
<dbReference type="SUPFAM" id="SSF55073">
    <property type="entry name" value="Nucleotide cyclase"/>
    <property type="match status" value="1"/>
</dbReference>
<dbReference type="eggNOG" id="COG2202">
    <property type="taxonomic scope" value="Bacteria"/>
</dbReference>
<proteinExistence type="predicted"/>
<gene>
    <name evidence="4" type="ORF">THERU_05675</name>
</gene>
<dbReference type="Gene3D" id="3.30.70.270">
    <property type="match status" value="1"/>
</dbReference>
<protein>
    <submittedName>
        <fullName evidence="4">Diguanylate cyclase</fullName>
    </submittedName>
</protein>
<dbReference type="FunFam" id="3.30.70.270:FF:000001">
    <property type="entry name" value="Diguanylate cyclase domain protein"/>
    <property type="match status" value="1"/>
</dbReference>
<dbReference type="eggNOG" id="COG3706">
    <property type="taxonomic scope" value="Bacteria"/>
</dbReference>
<dbReference type="AlphaFoldDB" id="W0DGU1"/>
<dbReference type="RefSeq" id="WP_025306283.1">
    <property type="nucleotide sequence ID" value="NZ_CP007028.1"/>
</dbReference>
<dbReference type="InterPro" id="IPR043128">
    <property type="entry name" value="Rev_trsase/Diguanyl_cyclase"/>
</dbReference>
<dbReference type="Gene3D" id="3.30.450.20">
    <property type="entry name" value="PAS domain"/>
    <property type="match status" value="2"/>
</dbReference>
<dbReference type="Pfam" id="PF13426">
    <property type="entry name" value="PAS_9"/>
    <property type="match status" value="2"/>
</dbReference>
<organism evidence="5">
    <name type="scientific">Thermocrinis ruber</name>
    <dbReference type="NCBI Taxonomy" id="75906"/>
    <lineage>
        <taxon>Bacteria</taxon>
        <taxon>Pseudomonadati</taxon>
        <taxon>Aquificota</taxon>
        <taxon>Aquificia</taxon>
        <taxon>Aquificales</taxon>
        <taxon>Aquificaceae</taxon>
        <taxon>Thermocrinis</taxon>
    </lineage>
</organism>